<dbReference type="EMBL" id="JANUCP010000004">
    <property type="protein sequence ID" value="MCS3920020.1"/>
    <property type="molecule type" value="Genomic_DNA"/>
</dbReference>
<accession>A0ABT2ESZ5</accession>
<reference evidence="1 2" key="1">
    <citation type="submission" date="2022-08" db="EMBL/GenBank/DDBJ databases">
        <title>Bacterial and archaeal communities from various locations to study Microbial Dark Matter (Phase II).</title>
        <authorList>
            <person name="Stepanauskas R."/>
        </authorList>
    </citation>
    <scope>NUCLEOTIDE SEQUENCE [LARGE SCALE GENOMIC DNA]</scope>
    <source>
        <strain evidence="1 2">PD1</strain>
    </source>
</reference>
<organism evidence="1 2">
    <name type="scientific">Candidatus Fervidibacter sacchari</name>
    <dbReference type="NCBI Taxonomy" id="1448929"/>
    <lineage>
        <taxon>Bacteria</taxon>
        <taxon>Candidatus Fervidibacterota</taxon>
        <taxon>Candidatus Fervidibacter</taxon>
    </lineage>
</organism>
<dbReference type="Proteomes" id="UP001204798">
    <property type="component" value="Unassembled WGS sequence"/>
</dbReference>
<comment type="caution">
    <text evidence="1">The sequence shown here is derived from an EMBL/GenBank/DDBJ whole genome shotgun (WGS) entry which is preliminary data.</text>
</comment>
<keyword evidence="2" id="KW-1185">Reference proteome</keyword>
<evidence type="ECO:0000313" key="1">
    <source>
        <dbReference type="EMBL" id="MCS3920020.1"/>
    </source>
</evidence>
<proteinExistence type="predicted"/>
<protein>
    <submittedName>
        <fullName evidence="1">Uncharacterized protein</fullName>
    </submittedName>
</protein>
<sequence length="36" mass="4062">MKANWWTIIFAVFFHTQFTVHGGVILRDGQAVSLVA</sequence>
<evidence type="ECO:0000313" key="2">
    <source>
        <dbReference type="Proteomes" id="UP001204798"/>
    </source>
</evidence>
<gene>
    <name evidence="1" type="ORF">M2350_002437</name>
</gene>
<name>A0ABT2ESZ5_9BACT</name>